<dbReference type="GO" id="GO:0005506">
    <property type="term" value="F:iron ion binding"/>
    <property type="evidence" value="ECO:0007669"/>
    <property type="project" value="InterPro"/>
</dbReference>
<keyword evidence="4 5" id="KW-0472">Membrane</keyword>
<evidence type="ECO:0000256" key="2">
    <source>
        <dbReference type="ARBA" id="ARBA00022692"/>
    </source>
</evidence>
<evidence type="ECO:0000256" key="4">
    <source>
        <dbReference type="ARBA" id="ARBA00023136"/>
    </source>
</evidence>
<feature type="transmembrane region" description="Helical" evidence="5">
    <location>
        <begin position="22"/>
        <end position="44"/>
    </location>
</feature>
<name>A0A7S4U8M5_9EUKA</name>
<dbReference type="EMBL" id="HBKR01039130">
    <property type="protein sequence ID" value="CAE2339365.1"/>
    <property type="molecule type" value="Transcribed_RNA"/>
</dbReference>
<dbReference type="Pfam" id="PF04116">
    <property type="entry name" value="FA_hydroxylase"/>
    <property type="match status" value="1"/>
</dbReference>
<dbReference type="GO" id="GO:0008610">
    <property type="term" value="P:lipid biosynthetic process"/>
    <property type="evidence" value="ECO:0007669"/>
    <property type="project" value="InterPro"/>
</dbReference>
<dbReference type="InterPro" id="IPR006694">
    <property type="entry name" value="Fatty_acid_hydroxylase"/>
</dbReference>
<dbReference type="InterPro" id="IPR050307">
    <property type="entry name" value="Sterol_Desaturase_Related"/>
</dbReference>
<dbReference type="AlphaFoldDB" id="A0A7S4U8M5"/>
<reference evidence="7" key="1">
    <citation type="submission" date="2021-01" db="EMBL/GenBank/DDBJ databases">
        <authorList>
            <person name="Corre E."/>
            <person name="Pelletier E."/>
            <person name="Niang G."/>
            <person name="Scheremetjew M."/>
            <person name="Finn R."/>
            <person name="Kale V."/>
            <person name="Holt S."/>
            <person name="Cochrane G."/>
            <person name="Meng A."/>
            <person name="Brown T."/>
            <person name="Cohen L."/>
        </authorList>
    </citation>
    <scope>NUCLEOTIDE SEQUENCE</scope>
    <source>
        <strain evidence="7">SoJaBio B1-5/56/2</strain>
    </source>
</reference>
<keyword evidence="3 5" id="KW-1133">Transmembrane helix</keyword>
<evidence type="ECO:0000313" key="7">
    <source>
        <dbReference type="EMBL" id="CAE2339365.1"/>
    </source>
</evidence>
<feature type="domain" description="Fatty acid hydroxylase" evidence="6">
    <location>
        <begin position="122"/>
        <end position="250"/>
    </location>
</feature>
<dbReference type="GO" id="GO:0016020">
    <property type="term" value="C:membrane"/>
    <property type="evidence" value="ECO:0007669"/>
    <property type="project" value="UniProtKB-SubCell"/>
</dbReference>
<evidence type="ECO:0000259" key="6">
    <source>
        <dbReference type="Pfam" id="PF04116"/>
    </source>
</evidence>
<sequence length="261" mass="30702">MDLAQHLAFVSSNPLDWAWPEVFGFCVFIFLMQGVMAFLINVCFSPVSEIPIKQKAGDNPKEKKYIVKVLEEFETIDHVFIMFNKLVTTVFTYQVYAFAWNSSNVEWDPSKLNIANTIGAMVGLYLVYDFFYTLFHRLLHVRGLYKWVHKHHHRQMAPFRGNLDAINVHPFEFVTGEYLHLLCLWVVPTHVYTILVFITFDGIFASLNHTRFNVIIPPSIFAVKAHDTHHHLPNWNFGQYLTVWDRIFGTYKDHWMDLKKE</sequence>
<feature type="transmembrane region" description="Helical" evidence="5">
    <location>
        <begin position="114"/>
        <end position="135"/>
    </location>
</feature>
<evidence type="ECO:0000256" key="1">
    <source>
        <dbReference type="ARBA" id="ARBA00004370"/>
    </source>
</evidence>
<evidence type="ECO:0000256" key="3">
    <source>
        <dbReference type="ARBA" id="ARBA00022989"/>
    </source>
</evidence>
<evidence type="ECO:0000256" key="5">
    <source>
        <dbReference type="SAM" id="Phobius"/>
    </source>
</evidence>
<dbReference type="PANTHER" id="PTHR11863">
    <property type="entry name" value="STEROL DESATURASE"/>
    <property type="match status" value="1"/>
</dbReference>
<feature type="transmembrane region" description="Helical" evidence="5">
    <location>
        <begin position="178"/>
        <end position="200"/>
    </location>
</feature>
<proteinExistence type="predicted"/>
<protein>
    <recommendedName>
        <fullName evidence="6">Fatty acid hydroxylase domain-containing protein</fullName>
    </recommendedName>
</protein>
<organism evidence="7">
    <name type="scientific">Paramoeba aestuarina</name>
    <dbReference type="NCBI Taxonomy" id="180227"/>
    <lineage>
        <taxon>Eukaryota</taxon>
        <taxon>Amoebozoa</taxon>
        <taxon>Discosea</taxon>
        <taxon>Flabellinia</taxon>
        <taxon>Dactylopodida</taxon>
        <taxon>Paramoebidae</taxon>
        <taxon>Paramoeba</taxon>
    </lineage>
</organism>
<accession>A0A7S4U8M5</accession>
<keyword evidence="2 5" id="KW-0812">Transmembrane</keyword>
<dbReference type="GO" id="GO:0016491">
    <property type="term" value="F:oxidoreductase activity"/>
    <property type="evidence" value="ECO:0007669"/>
    <property type="project" value="InterPro"/>
</dbReference>
<comment type="subcellular location">
    <subcellularLocation>
        <location evidence="1">Membrane</location>
    </subcellularLocation>
</comment>
<gene>
    <name evidence="7" type="ORF">NAES01612_LOCUS25558</name>
</gene>